<accession>A0ABT0SA61</accession>
<proteinExistence type="predicted"/>
<protein>
    <recommendedName>
        <fullName evidence="4">DUF4145 domain-containing protein</fullName>
    </recommendedName>
</protein>
<gene>
    <name evidence="2" type="ORF">LZ518_08910</name>
</gene>
<keyword evidence="3" id="KW-1185">Reference proteome</keyword>
<sequence>MRRATSSHSPRHSGSKSIGCREGALTRSQLSGDYEFAMNAHGDIAILFKEAHRQAIDDANRWRGRCVNQIARGELIIGQALLKKLGGKSMPLLFGQRIARLAELVKSQPKQAKALEDFKLQASDRNFIVHGAGKIYVDSHGQWLLTLEALDRDGVSRSHVSQGEAEQSVRELKSAVDRLSAVFPA</sequence>
<evidence type="ECO:0000313" key="3">
    <source>
        <dbReference type="Proteomes" id="UP001165383"/>
    </source>
</evidence>
<feature type="compositionally biased region" description="Basic residues" evidence="1">
    <location>
        <begin position="1"/>
        <end position="14"/>
    </location>
</feature>
<name>A0ABT0SA61_9SPHN</name>
<dbReference type="RefSeq" id="WP_249915645.1">
    <property type="nucleotide sequence ID" value="NZ_JAMGBB010000001.1"/>
</dbReference>
<dbReference type="EMBL" id="JAMGBB010000001">
    <property type="protein sequence ID" value="MCL6741248.1"/>
    <property type="molecule type" value="Genomic_DNA"/>
</dbReference>
<comment type="caution">
    <text evidence="2">The sequence shown here is derived from an EMBL/GenBank/DDBJ whole genome shotgun (WGS) entry which is preliminary data.</text>
</comment>
<feature type="region of interest" description="Disordered" evidence="1">
    <location>
        <begin position="1"/>
        <end position="20"/>
    </location>
</feature>
<evidence type="ECO:0008006" key="4">
    <source>
        <dbReference type="Google" id="ProtNLM"/>
    </source>
</evidence>
<evidence type="ECO:0000256" key="1">
    <source>
        <dbReference type="SAM" id="MobiDB-lite"/>
    </source>
</evidence>
<evidence type="ECO:0000313" key="2">
    <source>
        <dbReference type="EMBL" id="MCL6741248.1"/>
    </source>
</evidence>
<dbReference type="Proteomes" id="UP001165383">
    <property type="component" value="Unassembled WGS sequence"/>
</dbReference>
<reference evidence="2" key="1">
    <citation type="submission" date="2022-05" db="EMBL/GenBank/DDBJ databases">
        <authorList>
            <person name="Jo J.-H."/>
            <person name="Im W.-T."/>
        </authorList>
    </citation>
    <scope>NUCLEOTIDE SEQUENCE</scope>
    <source>
        <strain evidence="2">RB56-2</strain>
    </source>
</reference>
<organism evidence="2 3">
    <name type="scientific">Sphingomonas brevis</name>
    <dbReference type="NCBI Taxonomy" id="2908206"/>
    <lineage>
        <taxon>Bacteria</taxon>
        <taxon>Pseudomonadati</taxon>
        <taxon>Pseudomonadota</taxon>
        <taxon>Alphaproteobacteria</taxon>
        <taxon>Sphingomonadales</taxon>
        <taxon>Sphingomonadaceae</taxon>
        <taxon>Sphingomonas</taxon>
    </lineage>
</organism>